<accession>A0A356W6B5</accession>
<dbReference type="EMBL" id="DOGS01000197">
    <property type="protein sequence ID" value="HBQ49167.1"/>
    <property type="molecule type" value="Genomic_DNA"/>
</dbReference>
<gene>
    <name evidence="2" type="ORF">DD728_09830</name>
</gene>
<sequence length="141" mass="15012">MTLEMEGFVMRTKLTGGAHAFRRYGLAFRFFVVAAVAVVSVTAVSSARAEMSADEIRNKVAADYGVTVLKITPVESASGTRYAVTVMAPGGNRNHAFQVNTIVVDSETGKPVILYGHTGGQQQSAAPSISHRTHPRMAGDE</sequence>
<reference evidence="2 3" key="1">
    <citation type="journal article" date="2018" name="Nat. Biotechnol.">
        <title>A standardized bacterial taxonomy based on genome phylogeny substantially revises the tree of life.</title>
        <authorList>
            <person name="Parks D.H."/>
            <person name="Chuvochina M."/>
            <person name="Waite D.W."/>
            <person name="Rinke C."/>
            <person name="Skarshewski A."/>
            <person name="Chaumeil P.A."/>
            <person name="Hugenholtz P."/>
        </authorList>
    </citation>
    <scope>NUCLEOTIDE SEQUENCE [LARGE SCALE GENOMIC DNA]</scope>
    <source>
        <strain evidence="2">UBA10378</strain>
    </source>
</reference>
<protein>
    <submittedName>
        <fullName evidence="2">Uncharacterized protein</fullName>
    </submittedName>
</protein>
<evidence type="ECO:0000313" key="2">
    <source>
        <dbReference type="EMBL" id="HBQ49167.1"/>
    </source>
</evidence>
<feature type="region of interest" description="Disordered" evidence="1">
    <location>
        <begin position="119"/>
        <end position="141"/>
    </location>
</feature>
<comment type="caution">
    <text evidence="2">The sequence shown here is derived from an EMBL/GenBank/DDBJ whole genome shotgun (WGS) entry which is preliminary data.</text>
</comment>
<evidence type="ECO:0000313" key="3">
    <source>
        <dbReference type="Proteomes" id="UP000263957"/>
    </source>
</evidence>
<evidence type="ECO:0000256" key="1">
    <source>
        <dbReference type="SAM" id="MobiDB-lite"/>
    </source>
</evidence>
<dbReference type="AlphaFoldDB" id="A0A356W6B5"/>
<dbReference type="Proteomes" id="UP000263957">
    <property type="component" value="Unassembled WGS sequence"/>
</dbReference>
<proteinExistence type="predicted"/>
<name>A0A356W6B5_9PROT</name>
<organism evidence="2 3">
    <name type="scientific">Hyphomonas atlantica</name>
    <dbReference type="NCBI Taxonomy" id="1280948"/>
    <lineage>
        <taxon>Bacteria</taxon>
        <taxon>Pseudomonadati</taxon>
        <taxon>Pseudomonadota</taxon>
        <taxon>Alphaproteobacteria</taxon>
        <taxon>Hyphomonadales</taxon>
        <taxon>Hyphomonadaceae</taxon>
        <taxon>Hyphomonas</taxon>
    </lineage>
</organism>